<reference evidence="7 8" key="1">
    <citation type="submission" date="2016-04" db="EMBL/GenBank/DDBJ databases">
        <title>Draft genome sequence of Janthinobacterium psychrotolerans sp. nov., isolated from freshwater sediments in Denmark.</title>
        <authorList>
            <person name="Gong X."/>
            <person name="Skrivergaard S."/>
            <person name="Korsgaard B.S."/>
            <person name="Schreiber L."/>
            <person name="Marshall I.P."/>
            <person name="Finster K."/>
            <person name="Schramm A."/>
        </authorList>
    </citation>
    <scope>NUCLEOTIDE SEQUENCE [LARGE SCALE GENOMIC DNA]</scope>
    <source>
        <strain evidence="7 8">S3-2</strain>
    </source>
</reference>
<dbReference type="PANTHER" id="PTHR10996">
    <property type="entry name" value="2-HYDROXYACID DEHYDROGENASE-RELATED"/>
    <property type="match status" value="1"/>
</dbReference>
<dbReference type="CDD" id="cd12156">
    <property type="entry name" value="HPPR"/>
    <property type="match status" value="1"/>
</dbReference>
<dbReference type="GO" id="GO:0051287">
    <property type="term" value="F:NAD binding"/>
    <property type="evidence" value="ECO:0007669"/>
    <property type="project" value="InterPro"/>
</dbReference>
<organism evidence="7 8">
    <name type="scientific">Janthinobacterium psychrotolerans</name>
    <dbReference type="NCBI Taxonomy" id="1747903"/>
    <lineage>
        <taxon>Bacteria</taxon>
        <taxon>Pseudomonadati</taxon>
        <taxon>Pseudomonadota</taxon>
        <taxon>Betaproteobacteria</taxon>
        <taxon>Burkholderiales</taxon>
        <taxon>Oxalobacteraceae</taxon>
        <taxon>Janthinobacterium</taxon>
    </lineage>
</organism>
<comment type="similarity">
    <text evidence="4">Belongs to the D-isomer specific 2-hydroxyacid dehydrogenase family.</text>
</comment>
<evidence type="ECO:0000259" key="5">
    <source>
        <dbReference type="Pfam" id="PF00389"/>
    </source>
</evidence>
<name>A0A1A7C5U4_9BURK</name>
<evidence type="ECO:0000256" key="1">
    <source>
        <dbReference type="ARBA" id="ARBA00022857"/>
    </source>
</evidence>
<dbReference type="Gene3D" id="3.40.50.720">
    <property type="entry name" value="NAD(P)-binding Rossmann-like Domain"/>
    <property type="match status" value="2"/>
</dbReference>
<evidence type="ECO:0000256" key="2">
    <source>
        <dbReference type="ARBA" id="ARBA00023002"/>
    </source>
</evidence>
<keyword evidence="8" id="KW-1185">Reference proteome</keyword>
<dbReference type="GO" id="GO:0030267">
    <property type="term" value="F:glyoxylate reductase (NADPH) activity"/>
    <property type="evidence" value="ECO:0007669"/>
    <property type="project" value="TreeGrafter"/>
</dbReference>
<dbReference type="PANTHER" id="PTHR10996:SF178">
    <property type="entry name" value="2-HYDROXYACID DEHYDROGENASE YGL185C-RELATED"/>
    <property type="match status" value="1"/>
</dbReference>
<evidence type="ECO:0000256" key="3">
    <source>
        <dbReference type="ARBA" id="ARBA00023027"/>
    </source>
</evidence>
<evidence type="ECO:0000313" key="7">
    <source>
        <dbReference type="EMBL" id="OBV41291.1"/>
    </source>
</evidence>
<dbReference type="InterPro" id="IPR050223">
    <property type="entry name" value="D-isomer_2-hydroxyacid_DH"/>
</dbReference>
<dbReference type="AlphaFoldDB" id="A0A1A7C5U4"/>
<gene>
    <name evidence="7" type="ORF">ASR47_102747</name>
</gene>
<dbReference type="GO" id="GO:0016618">
    <property type="term" value="F:hydroxypyruvate reductase [NAD(P)H] activity"/>
    <property type="evidence" value="ECO:0007669"/>
    <property type="project" value="TreeGrafter"/>
</dbReference>
<evidence type="ECO:0000256" key="4">
    <source>
        <dbReference type="RuleBase" id="RU003719"/>
    </source>
</evidence>
<dbReference type="InterPro" id="IPR006140">
    <property type="entry name" value="D-isomer_DH_NAD-bd"/>
</dbReference>
<feature type="domain" description="D-isomer specific 2-hydroxyacid dehydrogenase catalytic" evidence="5">
    <location>
        <begin position="32"/>
        <end position="315"/>
    </location>
</feature>
<dbReference type="Proteomes" id="UP000092713">
    <property type="component" value="Unassembled WGS sequence"/>
</dbReference>
<feature type="domain" description="D-isomer specific 2-hydroxyacid dehydrogenase NAD-binding" evidence="6">
    <location>
        <begin position="111"/>
        <end position="284"/>
    </location>
</feature>
<evidence type="ECO:0000259" key="6">
    <source>
        <dbReference type="Pfam" id="PF02826"/>
    </source>
</evidence>
<evidence type="ECO:0000313" key="8">
    <source>
        <dbReference type="Proteomes" id="UP000092713"/>
    </source>
</evidence>
<dbReference type="InterPro" id="IPR006139">
    <property type="entry name" value="D-isomer_2_OHA_DH_cat_dom"/>
</dbReference>
<dbReference type="InterPro" id="IPR036291">
    <property type="entry name" value="NAD(P)-bd_dom_sf"/>
</dbReference>
<dbReference type="FunFam" id="3.40.50.720:FF:000213">
    <property type="entry name" value="Putative 2-hydroxyacid dehydrogenase"/>
    <property type="match status" value="1"/>
</dbReference>
<dbReference type="EMBL" id="LOCQ01000036">
    <property type="protein sequence ID" value="OBV41291.1"/>
    <property type="molecule type" value="Genomic_DNA"/>
</dbReference>
<comment type="caution">
    <text evidence="7">The sequence shown here is derived from an EMBL/GenBank/DDBJ whole genome shotgun (WGS) entry which is preliminary data.</text>
</comment>
<dbReference type="STRING" id="1747903.ASR47_102747"/>
<keyword evidence="2 4" id="KW-0560">Oxidoreductase</keyword>
<dbReference type="GO" id="GO:0005829">
    <property type="term" value="C:cytosol"/>
    <property type="evidence" value="ECO:0007669"/>
    <property type="project" value="TreeGrafter"/>
</dbReference>
<keyword evidence="1" id="KW-0521">NADP</keyword>
<keyword evidence="3" id="KW-0520">NAD</keyword>
<protein>
    <submittedName>
        <fullName evidence="7">Lactate dehydrogenase</fullName>
    </submittedName>
</protein>
<dbReference type="PATRIC" id="fig|1747903.4.peg.4970"/>
<dbReference type="Pfam" id="PF02826">
    <property type="entry name" value="2-Hacid_dh_C"/>
    <property type="match status" value="1"/>
</dbReference>
<dbReference type="SUPFAM" id="SSF51735">
    <property type="entry name" value="NAD(P)-binding Rossmann-fold domains"/>
    <property type="match status" value="1"/>
</dbReference>
<dbReference type="OrthoDB" id="9805416at2"/>
<proteinExistence type="inferred from homology"/>
<dbReference type="Pfam" id="PF00389">
    <property type="entry name" value="2-Hacid_dh"/>
    <property type="match status" value="1"/>
</dbReference>
<accession>A0A1A7C5U4</accession>
<dbReference type="RefSeq" id="WP_065306162.1">
    <property type="nucleotide sequence ID" value="NZ_LOCQ01000036.1"/>
</dbReference>
<sequence>MLPDILILATSPTAAVNEQLERSYTCHHAWQVAPEQRAGWLRERAGRIRAVVTTGALGLKSEEMAALPALEIIAVTGVGLDGVDLDAARARGIAVTTTPNVLTDDVADVALGLLLATTRHIALLDRFVRDGGWERREPVKPASSLRGKTAGIFGFGQIGQAIALRLAAFGVQVRYYQPRAKPGVQAPRAASLLALAQESDYLIVCAPGTPATRHAVNAQVLDALGPQGTLVNIARGALVDEAAMISALAEGRLGAAGLDVFADEPRVPAALRALPNVVLTPHVGSLTVETRHAMGQLVLDNLQAHFAGRPLPTPVPFK</sequence>
<dbReference type="SUPFAM" id="SSF52283">
    <property type="entry name" value="Formate/glycerate dehydrogenase catalytic domain-like"/>
    <property type="match status" value="1"/>
</dbReference>